<proteinExistence type="predicted"/>
<feature type="region of interest" description="Disordered" evidence="1">
    <location>
        <begin position="560"/>
        <end position="641"/>
    </location>
</feature>
<sequence>MNGNLYEAYQKYLLTCIGIVRPGYKSGYFTTSLISEFHEGYAKLYNINAPHIAYIDKTGRVVLLKDYKSAGDFYEGLAKFQSNTTSLYGYMDTSGTEVIPPKYQLAFDFHDGMARVYGPKGFGYIDHEGVEKIPLIYPSADDFSDGVARVKEDDHYAFFDTAGQKLFVTKYESSPFSEGFAVAKTERGYGFMDKTGSLVSTSLYLEARNFKEGLAFVKTAEGFFFINKEGKIVLRCGEASDFQEGLSIYRNMSGFSYVDQTGKERFSINAKQARGFRCGVATIEKQMYQWIMVGPTGQLITPYGYAYLSEFNENFAIVKKQSNSRYTYIDKNGNDVIFNYYYGKDNIGNGMAIIRNNNRYGFIDGNDKVVVPCIYDLAEDFKDGFARVTLKGKSFYITKQGKKVPANKIGSLGIPHALRYKKEFLGRSFGFYNKKEEYIRLKYRPIYDYGTHILCNSDNKLYLYQTSTKQYHEIANIYKGSAMIDFADNYFIHNERLYYIYQDRFVSIDAKMVNFNSNTVARIEPLKKDEIILSYEEFCKQNGTIPSSVDENPSVQTKVEQNQEISKPESVQEAQIKTEPVSEVQSIPEPTISSVPEVSTGSVPEVTNGPIPEVSAGPVPEVTTGPVPEVTSVPSGNSTQQ</sequence>
<organism evidence="2 3">
    <name type="scientific">Candidatus Faecenecus gallistercoris</name>
    <dbReference type="NCBI Taxonomy" id="2840793"/>
    <lineage>
        <taxon>Bacteria</taxon>
        <taxon>Bacillati</taxon>
        <taxon>Bacillota</taxon>
        <taxon>Bacillota incertae sedis</taxon>
        <taxon>Candidatus Faecenecus</taxon>
    </lineage>
</organism>
<dbReference type="EMBL" id="DVFU01000123">
    <property type="protein sequence ID" value="HIQ65356.1"/>
    <property type="molecule type" value="Genomic_DNA"/>
</dbReference>
<dbReference type="PANTHER" id="PTHR37841:SF1">
    <property type="entry name" value="DUF3298 DOMAIN-CONTAINING PROTEIN"/>
    <property type="match status" value="1"/>
</dbReference>
<reference evidence="2" key="2">
    <citation type="journal article" date="2021" name="PeerJ">
        <title>Extensive microbial diversity within the chicken gut microbiome revealed by metagenomics and culture.</title>
        <authorList>
            <person name="Gilroy R."/>
            <person name="Ravi A."/>
            <person name="Getino M."/>
            <person name="Pursley I."/>
            <person name="Horton D.L."/>
            <person name="Alikhan N.F."/>
            <person name="Baker D."/>
            <person name="Gharbi K."/>
            <person name="Hall N."/>
            <person name="Watson M."/>
            <person name="Adriaenssens E.M."/>
            <person name="Foster-Nyarko E."/>
            <person name="Jarju S."/>
            <person name="Secka A."/>
            <person name="Antonio M."/>
            <person name="Oren A."/>
            <person name="Chaudhuri R.R."/>
            <person name="La Ragione R."/>
            <person name="Hildebrand F."/>
            <person name="Pallen M.J."/>
        </authorList>
    </citation>
    <scope>NUCLEOTIDE SEQUENCE</scope>
    <source>
        <strain evidence="2">CHK165-10780</strain>
    </source>
</reference>
<reference evidence="2" key="1">
    <citation type="submission" date="2020-10" db="EMBL/GenBank/DDBJ databases">
        <authorList>
            <person name="Gilroy R."/>
        </authorList>
    </citation>
    <scope>NUCLEOTIDE SEQUENCE</scope>
    <source>
        <strain evidence="2">CHK165-10780</strain>
    </source>
</reference>
<accession>A0A9D0Z1J6</accession>
<evidence type="ECO:0000313" key="2">
    <source>
        <dbReference type="EMBL" id="HIQ65356.1"/>
    </source>
</evidence>
<comment type="caution">
    <text evidence="2">The sequence shown here is derived from an EMBL/GenBank/DDBJ whole genome shotgun (WGS) entry which is preliminary data.</text>
</comment>
<evidence type="ECO:0000256" key="1">
    <source>
        <dbReference type="SAM" id="MobiDB-lite"/>
    </source>
</evidence>
<name>A0A9D0Z1J6_9FIRM</name>
<dbReference type="Proteomes" id="UP000886725">
    <property type="component" value="Unassembled WGS sequence"/>
</dbReference>
<feature type="compositionally biased region" description="Polar residues" evidence="1">
    <location>
        <begin position="591"/>
        <end position="602"/>
    </location>
</feature>
<feature type="compositionally biased region" description="Low complexity" evidence="1">
    <location>
        <begin position="617"/>
        <end position="641"/>
    </location>
</feature>
<dbReference type="Pfam" id="PF14903">
    <property type="entry name" value="WG_beta_rep"/>
    <property type="match status" value="6"/>
</dbReference>
<dbReference type="InterPro" id="IPR032774">
    <property type="entry name" value="WG_beta_rep"/>
</dbReference>
<dbReference type="PANTHER" id="PTHR37841">
    <property type="entry name" value="GLR2918 PROTEIN"/>
    <property type="match status" value="1"/>
</dbReference>
<evidence type="ECO:0000313" key="3">
    <source>
        <dbReference type="Proteomes" id="UP000886725"/>
    </source>
</evidence>
<protein>
    <submittedName>
        <fullName evidence="2">WG repeat-containing protein</fullName>
    </submittedName>
</protein>
<dbReference type="AlphaFoldDB" id="A0A9D0Z1J6"/>
<gene>
    <name evidence="2" type="ORF">IAC85_06420</name>
</gene>